<dbReference type="Pfam" id="PF08869">
    <property type="entry name" value="XisI"/>
    <property type="match status" value="1"/>
</dbReference>
<dbReference type="InterPro" id="IPR014968">
    <property type="entry name" value="XisI"/>
</dbReference>
<sequence>MLIFNSKAAVKRRGFRPKFSMILGREPVYGRPYRATRRVHGCLIHVDIIDGKFWIQRDGTEEGVASDLLKAGIPPEPIVLGFLSEELRQDSQFAIT</sequence>
<dbReference type="Gene3D" id="3.30.310.110">
    <property type="entry name" value="XisI-like"/>
    <property type="match status" value="1"/>
</dbReference>
<accession>A0A551YMG2</accession>
<dbReference type="AlphaFoldDB" id="A0A551YMG2"/>
<protein>
    <submittedName>
        <fullName evidence="1">XisI protein</fullName>
    </submittedName>
</protein>
<proteinExistence type="predicted"/>
<evidence type="ECO:0000313" key="2">
    <source>
        <dbReference type="Proteomes" id="UP000316443"/>
    </source>
</evidence>
<dbReference type="SUPFAM" id="SSF143847">
    <property type="entry name" value="XisI-like"/>
    <property type="match status" value="1"/>
</dbReference>
<name>A0A551YMG2_MICAE</name>
<dbReference type="Proteomes" id="UP000316443">
    <property type="component" value="Unassembled WGS sequence"/>
</dbReference>
<dbReference type="EMBL" id="SFCA01000016">
    <property type="protein sequence ID" value="TRT62144.1"/>
    <property type="molecule type" value="Genomic_DNA"/>
</dbReference>
<comment type="caution">
    <text evidence="1">The sequence shown here is derived from an EMBL/GenBank/DDBJ whole genome shotgun (WGS) entry which is preliminary data.</text>
</comment>
<organism evidence="1 2">
    <name type="scientific">Microcystis aeruginosa Ma_QC_C_20070703_M131</name>
    <dbReference type="NCBI Taxonomy" id="2486263"/>
    <lineage>
        <taxon>Bacteria</taxon>
        <taxon>Bacillati</taxon>
        <taxon>Cyanobacteriota</taxon>
        <taxon>Cyanophyceae</taxon>
        <taxon>Oscillatoriophycideae</taxon>
        <taxon>Chroococcales</taxon>
        <taxon>Microcystaceae</taxon>
        <taxon>Microcystis</taxon>
    </lineage>
</organism>
<evidence type="ECO:0000313" key="1">
    <source>
        <dbReference type="EMBL" id="TRT62144.1"/>
    </source>
</evidence>
<reference evidence="1 2" key="1">
    <citation type="submission" date="2019-01" db="EMBL/GenBank/DDBJ databases">
        <title>Coherence of Microcystis species and biogeography revealed through population genomics.</title>
        <authorList>
            <person name="Perez-Carrascal O.M."/>
            <person name="Terrat Y."/>
            <person name="Giani A."/>
            <person name="Fortin N."/>
            <person name="Tromas N."/>
            <person name="Shapiro B.J."/>
        </authorList>
    </citation>
    <scope>NUCLEOTIDE SEQUENCE [LARGE SCALE GENOMIC DNA]</scope>
    <source>
        <strain evidence="1">Ma_QC_C_20070703_M131</strain>
    </source>
</reference>
<dbReference type="InterPro" id="IPR035943">
    <property type="entry name" value="XisI-like_sf"/>
</dbReference>
<gene>
    <name evidence="1" type="ORF">EWV85_01270</name>
</gene>